<dbReference type="SUPFAM" id="SSF54637">
    <property type="entry name" value="Thioesterase/thiol ester dehydrase-isomerase"/>
    <property type="match status" value="1"/>
</dbReference>
<dbReference type="OMA" id="WADEASN"/>
<dbReference type="Proteomes" id="UP000002009">
    <property type="component" value="Chromosome 3"/>
</dbReference>
<dbReference type="KEGG" id="mis:MICPUN_56998"/>
<reference evidence="3 4" key="1">
    <citation type="journal article" date="2009" name="Science">
        <title>Green evolution and dynamic adaptations revealed by genomes of the marine picoeukaryotes Micromonas.</title>
        <authorList>
            <person name="Worden A.Z."/>
            <person name="Lee J.H."/>
            <person name="Mock T."/>
            <person name="Rouze P."/>
            <person name="Simmons M.P."/>
            <person name="Aerts A.L."/>
            <person name="Allen A.E."/>
            <person name="Cuvelier M.L."/>
            <person name="Derelle E."/>
            <person name="Everett M.V."/>
            <person name="Foulon E."/>
            <person name="Grimwood J."/>
            <person name="Gundlach H."/>
            <person name="Henrissat B."/>
            <person name="Napoli C."/>
            <person name="McDonald S.M."/>
            <person name="Parker M.S."/>
            <person name="Rombauts S."/>
            <person name="Salamov A."/>
            <person name="Von Dassow P."/>
            <person name="Badger J.H."/>
            <person name="Coutinho P.M."/>
            <person name="Demir E."/>
            <person name="Dubchak I."/>
            <person name="Gentemann C."/>
            <person name="Eikrem W."/>
            <person name="Gready J.E."/>
            <person name="John U."/>
            <person name="Lanier W."/>
            <person name="Lindquist E.A."/>
            <person name="Lucas S."/>
            <person name="Mayer K.F."/>
            <person name="Moreau H."/>
            <person name="Not F."/>
            <person name="Otillar R."/>
            <person name="Panaud O."/>
            <person name="Pangilinan J."/>
            <person name="Paulsen I."/>
            <person name="Piegu B."/>
            <person name="Poliakov A."/>
            <person name="Robbens S."/>
            <person name="Schmutz J."/>
            <person name="Toulza E."/>
            <person name="Wyss T."/>
            <person name="Zelensky A."/>
            <person name="Zhou K."/>
            <person name="Armbrust E.V."/>
            <person name="Bhattacharya D."/>
            <person name="Goodenough U.W."/>
            <person name="Van de Peer Y."/>
            <person name="Grigoriev I.V."/>
        </authorList>
    </citation>
    <scope>NUCLEOTIDE SEQUENCE [LARGE SCALE GENOMIC DNA]</scope>
    <source>
        <strain evidence="4">RCC299 / NOUM17</strain>
    </source>
</reference>
<dbReference type="RefSeq" id="XP_002500971.1">
    <property type="nucleotide sequence ID" value="XM_002500925.1"/>
</dbReference>
<gene>
    <name evidence="3" type="ORF">MICPUN_56998</name>
</gene>
<keyword evidence="4" id="KW-1185">Reference proteome</keyword>
<evidence type="ECO:0000313" key="4">
    <source>
        <dbReference type="Proteomes" id="UP000002009"/>
    </source>
</evidence>
<evidence type="ECO:0000256" key="2">
    <source>
        <dbReference type="ARBA" id="ARBA00022801"/>
    </source>
</evidence>
<dbReference type="EMBL" id="CP001324">
    <property type="protein sequence ID" value="ACO62229.1"/>
    <property type="molecule type" value="Genomic_DNA"/>
</dbReference>
<dbReference type="InParanoid" id="C1E1U4"/>
<proteinExistence type="inferred from homology"/>
<dbReference type="AlphaFoldDB" id="C1E1U4"/>
<dbReference type="InterPro" id="IPR029069">
    <property type="entry name" value="HotDog_dom_sf"/>
</dbReference>
<dbReference type="Pfam" id="PF13279">
    <property type="entry name" value="4HBT_2"/>
    <property type="match status" value="1"/>
</dbReference>
<dbReference type="GeneID" id="8241734"/>
<dbReference type="PANTHER" id="PTHR31793">
    <property type="entry name" value="4-HYDROXYBENZOYL-COA THIOESTERASE FAMILY MEMBER"/>
    <property type="match status" value="1"/>
</dbReference>
<dbReference type="GO" id="GO:0047617">
    <property type="term" value="F:fatty acyl-CoA hydrolase activity"/>
    <property type="evidence" value="ECO:0007669"/>
    <property type="project" value="TreeGrafter"/>
</dbReference>
<protein>
    <submittedName>
        <fullName evidence="3">Uncharacterized protein</fullName>
    </submittedName>
</protein>
<dbReference type="Gene3D" id="3.10.129.10">
    <property type="entry name" value="Hotdog Thioesterase"/>
    <property type="match status" value="1"/>
</dbReference>
<dbReference type="CDD" id="cd00586">
    <property type="entry name" value="4HBT"/>
    <property type="match status" value="1"/>
</dbReference>
<dbReference type="PANTHER" id="PTHR31793:SF27">
    <property type="entry name" value="NOVEL THIOESTERASE SUPERFAMILY DOMAIN AND SAPOSIN A-TYPE DOMAIN CONTAINING PROTEIN (0610012H03RIK)"/>
    <property type="match status" value="1"/>
</dbReference>
<name>C1E1U4_MICCC</name>
<evidence type="ECO:0000313" key="3">
    <source>
        <dbReference type="EMBL" id="ACO62229.1"/>
    </source>
</evidence>
<organism evidence="3 4">
    <name type="scientific">Micromonas commoda (strain RCC299 / NOUM17 / CCMP2709)</name>
    <name type="common">Picoplanktonic green alga</name>
    <dbReference type="NCBI Taxonomy" id="296587"/>
    <lineage>
        <taxon>Eukaryota</taxon>
        <taxon>Viridiplantae</taxon>
        <taxon>Chlorophyta</taxon>
        <taxon>Mamiellophyceae</taxon>
        <taxon>Mamiellales</taxon>
        <taxon>Mamiellaceae</taxon>
        <taxon>Micromonas</taxon>
    </lineage>
</organism>
<evidence type="ECO:0000256" key="1">
    <source>
        <dbReference type="ARBA" id="ARBA00005953"/>
    </source>
</evidence>
<comment type="similarity">
    <text evidence="1">Belongs to the 4-hydroxybenzoyl-CoA thioesterase family.</text>
</comment>
<dbReference type="InterPro" id="IPR050563">
    <property type="entry name" value="4-hydroxybenzoyl-CoA_TE"/>
</dbReference>
<keyword evidence="2" id="KW-0378">Hydrolase</keyword>
<sequence>MARSPHYSHTLVIRYSECDQQGVVFNAHYQAMCDCVMDLWLRDRMGLAWVNDVVTNGGGFSMVVASEFKYISPAKFLDDLTISGEVLRWGTTSFEVGYVGEVHSRRCFEGKLTYVAVDPDAKPTPVPAEFRERMTAKRSRL</sequence>
<dbReference type="OrthoDB" id="495437at2759"/>
<accession>C1E1U4</accession>